<evidence type="ECO:0000313" key="2">
    <source>
        <dbReference type="EMBL" id="PSJ52157.1"/>
    </source>
</evidence>
<comment type="caution">
    <text evidence="2">The sequence shown here is derived from an EMBL/GenBank/DDBJ whole genome shotgun (WGS) entry which is preliminary data.</text>
</comment>
<evidence type="ECO:0000313" key="3">
    <source>
        <dbReference type="Proteomes" id="UP000240653"/>
    </source>
</evidence>
<keyword evidence="3" id="KW-1185">Reference proteome</keyword>
<name>A0A2P7RPK6_9HYPH</name>
<dbReference type="RefSeq" id="WP_245445158.1">
    <property type="nucleotide sequence ID" value="NZ_PXYL01000035.1"/>
</dbReference>
<feature type="non-terminal residue" evidence="2">
    <location>
        <position position="1"/>
    </location>
</feature>
<dbReference type="EMBL" id="PXYL01000035">
    <property type="protein sequence ID" value="PSJ52157.1"/>
    <property type="molecule type" value="Genomic_DNA"/>
</dbReference>
<dbReference type="NCBIfam" id="NF040974">
    <property type="entry name" value="RepABC_RepC"/>
    <property type="match status" value="1"/>
</dbReference>
<protein>
    <submittedName>
        <fullName evidence="2">Transcriptional regulator</fullName>
    </submittedName>
</protein>
<dbReference type="AlphaFoldDB" id="A0A2P7RPK6"/>
<sequence length="295" mass="31703">ALRADEIEGHATAARALARALQGLRTEITIHLRDIAKTIGAGFSEGRAGRWEELSVRLDGLSGRVARNATKDELSKRHQELSRLRAEVEIAYLNAPTNNEMSANESESEHHIQNSDSDLYFENSAGKELNENLQHPAGVDGGPSDQSERVAGIRLRLKATNKAQQGVAAVLPGEIARRSAPAPLETVMAACPQFALYARRGIGDWRDFVQTAGLVRTMLGVSPDAWNQARQAMGELAAAVTMATILERSAEIRSPGGYLRALTERAERGRYSVGRVLNTLSSVSGAKAAQQGASG</sequence>
<proteinExistence type="predicted"/>
<reference evidence="2 3" key="1">
    <citation type="submission" date="2018-03" db="EMBL/GenBank/DDBJ databases">
        <title>The draft genome of Mesorhizobium soli JCM 19897.</title>
        <authorList>
            <person name="Li L."/>
            <person name="Liu L."/>
            <person name="Liang L."/>
            <person name="Wang T."/>
            <person name="Zhang X."/>
        </authorList>
    </citation>
    <scope>NUCLEOTIDE SEQUENCE [LARGE SCALE GENOMIC DNA]</scope>
    <source>
        <strain evidence="2 3">JCM 19897</strain>
    </source>
</reference>
<gene>
    <name evidence="2" type="ORF">C7I85_29190</name>
</gene>
<organism evidence="2 3">
    <name type="scientific">Pseudaminobacter soli</name>
    <name type="common">ex Li et al. 2025</name>
    <dbReference type="NCBI Taxonomy" id="1295366"/>
    <lineage>
        <taxon>Bacteria</taxon>
        <taxon>Pseudomonadati</taxon>
        <taxon>Pseudomonadota</taxon>
        <taxon>Alphaproteobacteria</taxon>
        <taxon>Hyphomicrobiales</taxon>
        <taxon>Phyllobacteriaceae</taxon>
        <taxon>Pseudaminobacter</taxon>
    </lineage>
</organism>
<dbReference type="InterPro" id="IPR021760">
    <property type="entry name" value="RepC_C"/>
</dbReference>
<accession>A0A2P7RPK6</accession>
<feature type="domain" description="Plasmid replication protein C C-terminal" evidence="1">
    <location>
        <begin position="183"/>
        <end position="280"/>
    </location>
</feature>
<dbReference type="Proteomes" id="UP000240653">
    <property type="component" value="Unassembled WGS sequence"/>
</dbReference>
<evidence type="ECO:0000259" key="1">
    <source>
        <dbReference type="Pfam" id="PF11800"/>
    </source>
</evidence>
<dbReference type="InterPro" id="IPR047611">
    <property type="entry name" value="RepABC_RepC"/>
</dbReference>
<dbReference type="Pfam" id="PF11800">
    <property type="entry name" value="RP-C_C"/>
    <property type="match status" value="1"/>
</dbReference>